<keyword evidence="1" id="KW-0378">Hydrolase</keyword>
<dbReference type="InterPro" id="IPR050695">
    <property type="entry name" value="N-acetylmuramoyl_amidase_3"/>
</dbReference>
<name>A0A366EH88_9BACI</name>
<dbReference type="InterPro" id="IPR036680">
    <property type="entry name" value="SPOR-like_sf"/>
</dbReference>
<evidence type="ECO:0000256" key="1">
    <source>
        <dbReference type="ARBA" id="ARBA00022801"/>
    </source>
</evidence>
<dbReference type="AlphaFoldDB" id="A0A366EH88"/>
<evidence type="ECO:0000313" key="3">
    <source>
        <dbReference type="EMBL" id="RBP01708.1"/>
    </source>
</evidence>
<keyword evidence="4" id="KW-1185">Reference proteome</keyword>
<dbReference type="SMART" id="SM00646">
    <property type="entry name" value="Ami_3"/>
    <property type="match status" value="1"/>
</dbReference>
<dbReference type="Gene3D" id="3.40.630.40">
    <property type="entry name" value="Zn-dependent exopeptidases"/>
    <property type="match status" value="1"/>
</dbReference>
<dbReference type="Gene3D" id="3.30.70.1070">
    <property type="entry name" value="Sporulation related repeat"/>
    <property type="match status" value="1"/>
</dbReference>
<dbReference type="PANTHER" id="PTHR30404">
    <property type="entry name" value="N-ACETYLMURAMOYL-L-ALANINE AMIDASE"/>
    <property type="match status" value="1"/>
</dbReference>
<dbReference type="Pfam" id="PF05036">
    <property type="entry name" value="SPOR"/>
    <property type="match status" value="1"/>
</dbReference>
<dbReference type="GO" id="GO:0008745">
    <property type="term" value="F:N-acetylmuramoyl-L-alanine amidase activity"/>
    <property type="evidence" value="ECO:0007669"/>
    <property type="project" value="InterPro"/>
</dbReference>
<protein>
    <submittedName>
        <fullName evidence="3">N-acetylmuramoyl-L-alanine amidase</fullName>
    </submittedName>
</protein>
<reference evidence="3 4" key="1">
    <citation type="submission" date="2018-06" db="EMBL/GenBank/DDBJ databases">
        <title>Genomic Encyclopedia of Type Strains, Phase IV (KMG-IV): sequencing the most valuable type-strain genomes for metagenomic binning, comparative biology and taxonomic classification.</title>
        <authorList>
            <person name="Goeker M."/>
        </authorList>
    </citation>
    <scope>NUCLEOTIDE SEQUENCE [LARGE SCALE GENOMIC DNA]</scope>
    <source>
        <strain evidence="3 4">DSM 15140</strain>
    </source>
</reference>
<dbReference type="SUPFAM" id="SSF53187">
    <property type="entry name" value="Zn-dependent exopeptidases"/>
    <property type="match status" value="1"/>
</dbReference>
<dbReference type="InterPro" id="IPR002508">
    <property type="entry name" value="MurNAc-LAA_cat"/>
</dbReference>
<evidence type="ECO:0000259" key="2">
    <source>
        <dbReference type="PROSITE" id="PS51724"/>
    </source>
</evidence>
<comment type="caution">
    <text evidence="3">The sequence shown here is derived from an EMBL/GenBank/DDBJ whole genome shotgun (WGS) entry which is preliminary data.</text>
</comment>
<dbReference type="GO" id="GO:0030288">
    <property type="term" value="C:outer membrane-bounded periplasmic space"/>
    <property type="evidence" value="ECO:0007669"/>
    <property type="project" value="TreeGrafter"/>
</dbReference>
<dbReference type="OrthoDB" id="9763643at2"/>
<dbReference type="Proteomes" id="UP000252254">
    <property type="component" value="Unassembled WGS sequence"/>
</dbReference>
<dbReference type="Pfam" id="PF01520">
    <property type="entry name" value="Amidase_3"/>
    <property type="match status" value="1"/>
</dbReference>
<dbReference type="GO" id="GO:0042834">
    <property type="term" value="F:peptidoglycan binding"/>
    <property type="evidence" value="ECO:0007669"/>
    <property type="project" value="InterPro"/>
</dbReference>
<dbReference type="CDD" id="cd02696">
    <property type="entry name" value="MurNAc-LAA"/>
    <property type="match status" value="1"/>
</dbReference>
<dbReference type="STRING" id="200904.GCA_900168775_01660"/>
<dbReference type="RefSeq" id="WP_113866503.1">
    <property type="nucleotide sequence ID" value="NZ_BAABQN010000001.1"/>
</dbReference>
<dbReference type="GO" id="GO:0009253">
    <property type="term" value="P:peptidoglycan catabolic process"/>
    <property type="evidence" value="ECO:0007669"/>
    <property type="project" value="InterPro"/>
</dbReference>
<dbReference type="PANTHER" id="PTHR30404:SF0">
    <property type="entry name" value="N-ACETYLMURAMOYL-L-ALANINE AMIDASE AMIC"/>
    <property type="match status" value="1"/>
</dbReference>
<accession>A0A366EH88</accession>
<gene>
    <name evidence="3" type="ORF">DES48_101451</name>
</gene>
<organism evidence="3 4">
    <name type="scientific">Paraliobacillus ryukyuensis</name>
    <dbReference type="NCBI Taxonomy" id="200904"/>
    <lineage>
        <taxon>Bacteria</taxon>
        <taxon>Bacillati</taxon>
        <taxon>Bacillota</taxon>
        <taxon>Bacilli</taxon>
        <taxon>Bacillales</taxon>
        <taxon>Bacillaceae</taxon>
        <taxon>Paraliobacillus</taxon>
    </lineage>
</organism>
<dbReference type="InterPro" id="IPR007730">
    <property type="entry name" value="SPOR-like_dom"/>
</dbReference>
<proteinExistence type="predicted"/>
<sequence>MVKIFLDPGHGGNDPGTIGNGLQEKDLTLAIARELQQILESNYKDVNVRLSRTKDRTVSLNQRTSAANQWNADYLLSIHINAGGGEGFESYIWRGNFNGKSRTEKIRSVIHRAIIDEMNWRDRGEKEANFHMLRESTMPAALTENGFIDNEEEAEQMKTKQWIKKVAIAHANGIAEAINLNEAESSDAPKPEEGAFYRVVCGSFRKLKNAKERKYVLNKKGFQSFLSPYHEEETTYYRVIVGSFQNKSNAEDRLKELQNIGFDCFITVFEE</sequence>
<dbReference type="SUPFAM" id="SSF110997">
    <property type="entry name" value="Sporulation related repeat"/>
    <property type="match status" value="1"/>
</dbReference>
<feature type="domain" description="SPOR" evidence="2">
    <location>
        <begin position="191"/>
        <end position="269"/>
    </location>
</feature>
<dbReference type="EMBL" id="QNRI01000001">
    <property type="protein sequence ID" value="RBP01708.1"/>
    <property type="molecule type" value="Genomic_DNA"/>
</dbReference>
<dbReference type="PROSITE" id="PS51724">
    <property type="entry name" value="SPOR"/>
    <property type="match status" value="1"/>
</dbReference>
<evidence type="ECO:0000313" key="4">
    <source>
        <dbReference type="Proteomes" id="UP000252254"/>
    </source>
</evidence>